<feature type="region of interest" description="Disordered" evidence="8">
    <location>
        <begin position="825"/>
        <end position="859"/>
    </location>
</feature>
<dbReference type="GO" id="GO:0006896">
    <property type="term" value="P:Golgi to vacuole transport"/>
    <property type="evidence" value="ECO:0007669"/>
    <property type="project" value="TreeGrafter"/>
</dbReference>
<dbReference type="STRING" id="109895.A0A507DZP3"/>
<evidence type="ECO:0000256" key="1">
    <source>
        <dbReference type="ARBA" id="ARBA00004601"/>
    </source>
</evidence>
<dbReference type="Pfam" id="PF10475">
    <property type="entry name" value="Vps54_N"/>
    <property type="match status" value="1"/>
</dbReference>
<evidence type="ECO:0000256" key="7">
    <source>
        <dbReference type="ARBA" id="ARBA00023054"/>
    </source>
</evidence>
<evidence type="ECO:0000256" key="8">
    <source>
        <dbReference type="SAM" id="MobiDB-lite"/>
    </source>
</evidence>
<evidence type="ECO:0000256" key="3">
    <source>
        <dbReference type="ARBA" id="ARBA00017665"/>
    </source>
</evidence>
<proteinExistence type="inferred from homology"/>
<keyword evidence="5" id="KW-0653">Protein transport</keyword>
<evidence type="ECO:0000259" key="10">
    <source>
        <dbReference type="Pfam" id="PF10475"/>
    </source>
</evidence>
<dbReference type="EMBL" id="QEAQ01000068">
    <property type="protein sequence ID" value="TPX56657.1"/>
    <property type="molecule type" value="Genomic_DNA"/>
</dbReference>
<keyword evidence="12" id="KW-1185">Reference proteome</keyword>
<dbReference type="GO" id="GO:0042147">
    <property type="term" value="P:retrograde transport, endosome to Golgi"/>
    <property type="evidence" value="ECO:0007669"/>
    <property type="project" value="InterPro"/>
</dbReference>
<evidence type="ECO:0000259" key="9">
    <source>
        <dbReference type="Pfam" id="PF07928"/>
    </source>
</evidence>
<dbReference type="PANTHER" id="PTHR12965:SF0">
    <property type="entry name" value="VACUOLAR PROTEIN SORTING-ASSOCIATED PROTEIN 54"/>
    <property type="match status" value="1"/>
</dbReference>
<organism evidence="11 12">
    <name type="scientific">Powellomyces hirtus</name>
    <dbReference type="NCBI Taxonomy" id="109895"/>
    <lineage>
        <taxon>Eukaryota</taxon>
        <taxon>Fungi</taxon>
        <taxon>Fungi incertae sedis</taxon>
        <taxon>Chytridiomycota</taxon>
        <taxon>Chytridiomycota incertae sedis</taxon>
        <taxon>Chytridiomycetes</taxon>
        <taxon>Spizellomycetales</taxon>
        <taxon>Powellomycetaceae</taxon>
        <taxon>Powellomyces</taxon>
    </lineage>
</organism>
<dbReference type="GO" id="GO:0005829">
    <property type="term" value="C:cytosol"/>
    <property type="evidence" value="ECO:0007669"/>
    <property type="project" value="GOC"/>
</dbReference>
<keyword evidence="7" id="KW-0175">Coiled coil</keyword>
<feature type="compositionally biased region" description="Low complexity" evidence="8">
    <location>
        <begin position="1128"/>
        <end position="1141"/>
    </location>
</feature>
<feature type="region of interest" description="Disordered" evidence="8">
    <location>
        <begin position="166"/>
        <end position="188"/>
    </location>
</feature>
<dbReference type="AlphaFoldDB" id="A0A507DZP3"/>
<feature type="domain" description="Vacuolar protein sorting-associated protein 54 C-terminal" evidence="9">
    <location>
        <begin position="876"/>
        <end position="1006"/>
    </location>
</feature>
<sequence>MDSNPNQTQLREKDMKQSPSADVLTLRKSVVAENPLEEVIQGEHAWTIRDIGNNAISGILNDPNDLGKGGSKVFKGMGLGLGLGSTTGMETAPPAAPTNIRKVQNTEFDPYIKSLGEVYGRYQLNRALGLANATEGTPTLGFGVDAPSPSFANLEEITTRLGVQSPLKKSAGSPGTALAMQRSNRSANAPGLETVPKIFMEPEFNLSNPHTFSFVCENNDITRPIPSDSTNTNGALQEKLSHYLDTVEIHLIKEISHRSTSFFAALANLQALHQETFDCVAQITALRKKLSNVSKTTTKKGLEVVRTKRRRGNLGVLYNGVKLVAEVRQTQPMIHILLDQGDYVGALDMIEHAGLVLRGADINGKDANDGSDRAVLTQGVEVVRNTSIVSQSLDLRRVRALASFSAQLLNMSRTMGSIMKSELVKIILADVRETVATMDASKVSSRLNGAPASNWVKNMLSNTYTYTYSVASPVTTTIGAALIVGEERLKSRLLPLVLGLLRMDQLGSALQAYKEALLKEVKAMSKKYYPSLSTTDSYAALSSPQVGSPLTPLSANPDKSQQTQSPLARQLRGMTFEAFFELLLMVYITLLHVLQRVTIVHEIVVLIVKEAQERGVVIGADSAKYLESYAATTINADNNPTSPKAHPNKLRKNASEDEDEFGTSNTTLDLDNPTLMGAGLASKEELAASTDMMDSAQCSTYGQMISESSDVLFSASDLAHVRCAKLIGVRSDQNAQLAPAEFFRLFGATWEFIVGGETLCGRMCFGLKGTLLSQAKAFINRFHEEKSKQIAHIVENEQWAQAEVPLDFQQLVLQYFQDLPPQSPITDRVSSDESLDRHHSTIDEDDASPSGAGLSGSMQSLNASEKNQRHLSIDRRKYNVVACVLLFLKMMTEYIQCMESIPALTTDVLNRIADALKLFNSRTCQVILGAGAMRSAGLKNISAKHIALAAQALAVIIAVIPHIKDRIQRYLPPKQHVLLGDFDRLLRDYKDHQSELYGKLISIMEDFCIAQSDRLQAIDWDNPDPSQFSSAEQASVAMLEIIKQTVTLHKNVMLGVFKAYNQCIGDKLKDVALFTGAGKNRLLIDVQHLIEKLSVLDGLDGPGNHLEVVVNNIKIRDRRTSTLNASAIAAAQQHHQQQTHHPNNARGESPGMRSSSDHPSPVHNSASHAPSSPSSANAQPPPPQQQKKTNFASAFGNMLKTKNANLQGGG</sequence>
<dbReference type="GO" id="GO:0000938">
    <property type="term" value="C:GARP complex"/>
    <property type="evidence" value="ECO:0007669"/>
    <property type="project" value="InterPro"/>
</dbReference>
<dbReference type="GO" id="GO:0015031">
    <property type="term" value="P:protein transport"/>
    <property type="evidence" value="ECO:0007669"/>
    <property type="project" value="UniProtKB-KW"/>
</dbReference>
<feature type="region of interest" description="Disordered" evidence="8">
    <location>
        <begin position="635"/>
        <end position="666"/>
    </location>
</feature>
<feature type="compositionally biased region" description="Low complexity" evidence="8">
    <location>
        <begin position="1158"/>
        <end position="1178"/>
    </location>
</feature>
<dbReference type="Pfam" id="PF07928">
    <property type="entry name" value="Vps54"/>
    <property type="match status" value="1"/>
</dbReference>
<feature type="region of interest" description="Disordered" evidence="8">
    <location>
        <begin position="1128"/>
        <end position="1210"/>
    </location>
</feature>
<dbReference type="Proteomes" id="UP000318582">
    <property type="component" value="Unassembled WGS sequence"/>
</dbReference>
<evidence type="ECO:0000256" key="4">
    <source>
        <dbReference type="ARBA" id="ARBA00022448"/>
    </source>
</evidence>
<keyword evidence="4" id="KW-0813">Transport</keyword>
<reference evidence="11 12" key="1">
    <citation type="journal article" date="2019" name="Sci. Rep.">
        <title>Comparative genomics of chytrid fungi reveal insights into the obligate biotrophic and pathogenic lifestyle of Synchytrium endobioticum.</title>
        <authorList>
            <person name="van de Vossenberg B.T.L.H."/>
            <person name="Warris S."/>
            <person name="Nguyen H.D.T."/>
            <person name="van Gent-Pelzer M.P.E."/>
            <person name="Joly D.L."/>
            <person name="van de Geest H.C."/>
            <person name="Bonants P.J.M."/>
            <person name="Smith D.S."/>
            <person name="Levesque C.A."/>
            <person name="van der Lee T.A.J."/>
        </authorList>
    </citation>
    <scope>NUCLEOTIDE SEQUENCE [LARGE SCALE GENOMIC DNA]</scope>
    <source>
        <strain evidence="11 12">CBS 809.83</strain>
    </source>
</reference>
<evidence type="ECO:0000256" key="6">
    <source>
        <dbReference type="ARBA" id="ARBA00023034"/>
    </source>
</evidence>
<feature type="region of interest" description="Disordered" evidence="8">
    <location>
        <begin position="1"/>
        <end position="22"/>
    </location>
</feature>
<dbReference type="PANTHER" id="PTHR12965">
    <property type="entry name" value="VACUOLAR PROTEIN SORTING 54"/>
    <property type="match status" value="1"/>
</dbReference>
<evidence type="ECO:0000256" key="2">
    <source>
        <dbReference type="ARBA" id="ARBA00009150"/>
    </source>
</evidence>
<protein>
    <recommendedName>
        <fullName evidence="3">Vacuolar protein sorting-associated protein 54</fullName>
    </recommendedName>
</protein>
<dbReference type="InterPro" id="IPR039745">
    <property type="entry name" value="Vps54"/>
</dbReference>
<feature type="compositionally biased region" description="Basic and acidic residues" evidence="8">
    <location>
        <begin position="829"/>
        <end position="842"/>
    </location>
</feature>
<evidence type="ECO:0000256" key="5">
    <source>
        <dbReference type="ARBA" id="ARBA00022927"/>
    </source>
</evidence>
<comment type="subcellular location">
    <subcellularLocation>
        <location evidence="1">Golgi apparatus</location>
        <location evidence="1">trans-Golgi network</location>
    </subcellularLocation>
</comment>
<feature type="compositionally biased region" description="Polar residues" evidence="8">
    <location>
        <begin position="1200"/>
        <end position="1210"/>
    </location>
</feature>
<dbReference type="Gene3D" id="6.10.250.860">
    <property type="match status" value="1"/>
</dbReference>
<name>A0A507DZP3_9FUNG</name>
<comment type="caution">
    <text evidence="11">The sequence shown here is derived from an EMBL/GenBank/DDBJ whole genome shotgun (WGS) entry which is preliminary data.</text>
</comment>
<evidence type="ECO:0000313" key="11">
    <source>
        <dbReference type="EMBL" id="TPX56657.1"/>
    </source>
</evidence>
<dbReference type="InterPro" id="IPR019515">
    <property type="entry name" value="VPS54_N"/>
</dbReference>
<accession>A0A507DZP3</accession>
<gene>
    <name evidence="11" type="ORF">PhCBS80983_g04395</name>
</gene>
<evidence type="ECO:0000313" key="12">
    <source>
        <dbReference type="Proteomes" id="UP000318582"/>
    </source>
</evidence>
<keyword evidence="6" id="KW-0333">Golgi apparatus</keyword>
<feature type="domain" description="Vacuolar protein sorting-associated protein 54 N-terminal" evidence="10">
    <location>
        <begin position="234"/>
        <end position="351"/>
    </location>
</feature>
<comment type="similarity">
    <text evidence="2">Belongs to the VPS54 family.</text>
</comment>
<dbReference type="InterPro" id="IPR012501">
    <property type="entry name" value="Vps54_C"/>
</dbReference>
<dbReference type="GO" id="GO:0019905">
    <property type="term" value="F:syntaxin binding"/>
    <property type="evidence" value="ECO:0007669"/>
    <property type="project" value="TreeGrafter"/>
</dbReference>